<feature type="region of interest" description="Disordered" evidence="1">
    <location>
        <begin position="34"/>
        <end position="131"/>
    </location>
</feature>
<dbReference type="OrthoDB" id="3248986at2759"/>
<keyword evidence="3" id="KW-1185">Reference proteome</keyword>
<feature type="compositionally biased region" description="Pro residues" evidence="1">
    <location>
        <begin position="61"/>
        <end position="73"/>
    </location>
</feature>
<accession>A0A074RF86</accession>
<dbReference type="STRING" id="1423351.A0A074RF86"/>
<evidence type="ECO:0008006" key="4">
    <source>
        <dbReference type="Google" id="ProtNLM"/>
    </source>
</evidence>
<reference evidence="2 3" key="1">
    <citation type="submission" date="2013-12" db="EMBL/GenBank/DDBJ databases">
        <authorList>
            <person name="Cubeta M."/>
            <person name="Pakala S."/>
            <person name="Fedorova N."/>
            <person name="Thomas E."/>
            <person name="Dean R."/>
            <person name="Jabaji S."/>
            <person name="Neate S."/>
            <person name="Toda T."/>
            <person name="Tavantzis S."/>
            <person name="Vilgalys R."/>
            <person name="Bharathan N."/>
            <person name="Pakala S."/>
            <person name="Losada L.S."/>
            <person name="Zafar N."/>
            <person name="Nierman W."/>
        </authorList>
    </citation>
    <scope>NUCLEOTIDE SEQUENCE [LARGE SCALE GENOMIC DNA]</scope>
    <source>
        <strain evidence="2 3">123E</strain>
    </source>
</reference>
<dbReference type="EMBL" id="AZST01001533">
    <property type="protein sequence ID" value="KEP45741.1"/>
    <property type="molecule type" value="Genomic_DNA"/>
</dbReference>
<protein>
    <recommendedName>
        <fullName evidence="4">Transposase family Tnp2 protein</fullName>
    </recommendedName>
</protein>
<organism evidence="2 3">
    <name type="scientific">Rhizoctonia solani 123E</name>
    <dbReference type="NCBI Taxonomy" id="1423351"/>
    <lineage>
        <taxon>Eukaryota</taxon>
        <taxon>Fungi</taxon>
        <taxon>Dikarya</taxon>
        <taxon>Basidiomycota</taxon>
        <taxon>Agaricomycotina</taxon>
        <taxon>Agaricomycetes</taxon>
        <taxon>Cantharellales</taxon>
        <taxon>Ceratobasidiaceae</taxon>
        <taxon>Rhizoctonia</taxon>
    </lineage>
</organism>
<dbReference type="Proteomes" id="UP000027456">
    <property type="component" value="Unassembled WGS sequence"/>
</dbReference>
<gene>
    <name evidence="2" type="ORF">V565_245230</name>
</gene>
<name>A0A074RF86_9AGAM</name>
<sequence length="442" mass="49308">IEKPYLPCPCFKCQGDLQLPATIRDHARRYPWPLVVPRTRSPSPDTQISRHETSANERQSPSPPCAPSPPRAPSPIQDIDNEGQHTPSHSPGPSRCATPRRSPSLDLPGFHPNDLRKYHFDNPGPNQGYANVGVDRELLDNMDNLGVEDKDPYDENLEPDPNKEVDPAEYCAAFQEHPLIRNAYVDAIVQKVLYGANHRALADQLKGSQQQLRSNPNVPAEDLARMALTIRTVERQLGLDSTDIITTYTLCPLCQSLYHPNYIANADENTCQNGNCEGILYDIKTLASGKRKRTSRLTYPCASVIAWFQRLLNRPGMAELTQSWNTENNEGPAQPVPVEEWARTTNMNTPLGNISKGHGPANWAQELTIWFLGLSQHELVTGEGNYSVGACYLVLDNIPRHLRFLCENICLALIMPGPKEPDGYALDQMLAPLIKELLCLEL</sequence>
<evidence type="ECO:0000313" key="3">
    <source>
        <dbReference type="Proteomes" id="UP000027456"/>
    </source>
</evidence>
<evidence type="ECO:0000313" key="2">
    <source>
        <dbReference type="EMBL" id="KEP45741.1"/>
    </source>
</evidence>
<dbReference type="HOGENOM" id="CLU_620516_0_0_1"/>
<proteinExistence type="predicted"/>
<feature type="non-terminal residue" evidence="2">
    <location>
        <position position="442"/>
    </location>
</feature>
<dbReference type="AlphaFoldDB" id="A0A074RF86"/>
<feature type="non-terminal residue" evidence="2">
    <location>
        <position position="1"/>
    </location>
</feature>
<evidence type="ECO:0000256" key="1">
    <source>
        <dbReference type="SAM" id="MobiDB-lite"/>
    </source>
</evidence>
<comment type="caution">
    <text evidence="2">The sequence shown here is derived from an EMBL/GenBank/DDBJ whole genome shotgun (WGS) entry which is preliminary data.</text>
</comment>